<dbReference type="RefSeq" id="WP_123226433.1">
    <property type="nucleotide sequence ID" value="NZ_RJSE01000003.1"/>
</dbReference>
<feature type="transmembrane region" description="Helical" evidence="1">
    <location>
        <begin position="130"/>
        <end position="150"/>
    </location>
</feature>
<reference evidence="2 3" key="1">
    <citation type="submission" date="2018-11" db="EMBL/GenBank/DDBJ databases">
        <authorList>
            <person name="Li F."/>
        </authorList>
    </citation>
    <scope>NUCLEOTIDE SEQUENCE [LARGE SCALE GENOMIC DNA]</scope>
    <source>
        <strain evidence="2 3">Gsoil 097</strain>
    </source>
</reference>
<feature type="transmembrane region" description="Helical" evidence="1">
    <location>
        <begin position="476"/>
        <end position="499"/>
    </location>
</feature>
<keyword evidence="1" id="KW-0812">Transmembrane</keyword>
<feature type="transmembrane region" description="Helical" evidence="1">
    <location>
        <begin position="104"/>
        <end position="123"/>
    </location>
</feature>
<feature type="transmembrane region" description="Helical" evidence="1">
    <location>
        <begin position="399"/>
        <end position="417"/>
    </location>
</feature>
<dbReference type="AlphaFoldDB" id="A0A3N0CPN7"/>
<feature type="transmembrane region" description="Helical" evidence="1">
    <location>
        <begin position="206"/>
        <end position="224"/>
    </location>
</feature>
<sequence>MRGRILAGASTSTKVLVGLFAAHLLLKVVLFPYMSHAPLHGDERYYFDSARALSNLVRDLVGFGPVDTAELKRNLVGNGWFMPGNGILITPLFLVDPHASIVTIRLYLGVVTSLLLLITVIRVRHVLGDLYAAMLLVVPGLIPMWLLFSIGGWGDLVAGLLIVLLITELVSWIRTLRVGHPPSAWAAVRMGLISIAVVYARSSASILVLGMGIVVLFVSLTLLRGRDRVRAVLAGGLAGVVFLLLLAPWSLFASHSLGGRVITTTSVPTVLANTFGDRDELCYGPCDPTSTIWFTPVRYAREVARATDTNELVVLKEMSAYARQDVTPRSYADDVLMGFARYTFQPASFSKDVRSPDHSPEAMHKFILYATNVMWAFLAVSGIGLLLTVVRRTVDAQVISLLVTLGIGSLLTQPFVHIAGSRYWTSAAPLAGIAAALLLFLIDARRAQPRFSQGTWIMKGDTEHGSAISEPVISRWLTIVQTVLAAAVVLVAVGLVVLATI</sequence>
<feature type="transmembrane region" description="Helical" evidence="1">
    <location>
        <begin position="423"/>
        <end position="442"/>
    </location>
</feature>
<feature type="transmembrane region" description="Helical" evidence="1">
    <location>
        <begin position="12"/>
        <end position="34"/>
    </location>
</feature>
<dbReference type="EMBL" id="RJSE01000003">
    <property type="protein sequence ID" value="RNL65330.1"/>
    <property type="molecule type" value="Genomic_DNA"/>
</dbReference>
<evidence type="ECO:0000313" key="2">
    <source>
        <dbReference type="EMBL" id="RNL65330.1"/>
    </source>
</evidence>
<dbReference type="OrthoDB" id="3763726at2"/>
<accession>A0A3N0CPN7</accession>
<name>A0A3N0CPN7_9ACTN</name>
<feature type="transmembrane region" description="Helical" evidence="1">
    <location>
        <begin position="156"/>
        <end position="176"/>
    </location>
</feature>
<evidence type="ECO:0000256" key="1">
    <source>
        <dbReference type="SAM" id="Phobius"/>
    </source>
</evidence>
<keyword evidence="1" id="KW-1133">Transmembrane helix</keyword>
<dbReference type="Proteomes" id="UP000267128">
    <property type="component" value="Unassembled WGS sequence"/>
</dbReference>
<gene>
    <name evidence="2" type="ORF">EFK50_05055</name>
</gene>
<feature type="transmembrane region" description="Helical" evidence="1">
    <location>
        <begin position="231"/>
        <end position="251"/>
    </location>
</feature>
<keyword evidence="1" id="KW-0472">Membrane</keyword>
<keyword evidence="3" id="KW-1185">Reference proteome</keyword>
<proteinExistence type="predicted"/>
<protein>
    <recommendedName>
        <fullName evidence="4">Glycosyltransferase RgtA/B/C/D-like domain-containing protein</fullName>
    </recommendedName>
</protein>
<evidence type="ECO:0000313" key="3">
    <source>
        <dbReference type="Proteomes" id="UP000267128"/>
    </source>
</evidence>
<organism evidence="2 3">
    <name type="scientific">Nocardioides marmoriginsengisoli</name>
    <dbReference type="NCBI Taxonomy" id="661483"/>
    <lineage>
        <taxon>Bacteria</taxon>
        <taxon>Bacillati</taxon>
        <taxon>Actinomycetota</taxon>
        <taxon>Actinomycetes</taxon>
        <taxon>Propionibacteriales</taxon>
        <taxon>Nocardioidaceae</taxon>
        <taxon>Nocardioides</taxon>
    </lineage>
</organism>
<feature type="transmembrane region" description="Helical" evidence="1">
    <location>
        <begin position="183"/>
        <end position="200"/>
    </location>
</feature>
<evidence type="ECO:0008006" key="4">
    <source>
        <dbReference type="Google" id="ProtNLM"/>
    </source>
</evidence>
<feature type="transmembrane region" description="Helical" evidence="1">
    <location>
        <begin position="366"/>
        <end position="387"/>
    </location>
</feature>
<comment type="caution">
    <text evidence="2">The sequence shown here is derived from an EMBL/GenBank/DDBJ whole genome shotgun (WGS) entry which is preliminary data.</text>
</comment>